<dbReference type="EMBL" id="WNWW01000582">
    <property type="protein sequence ID" value="KAF3423171.1"/>
    <property type="molecule type" value="Genomic_DNA"/>
</dbReference>
<dbReference type="Proteomes" id="UP000655588">
    <property type="component" value="Unassembled WGS sequence"/>
</dbReference>
<evidence type="ECO:0000313" key="1">
    <source>
        <dbReference type="EMBL" id="KAF3423171.1"/>
    </source>
</evidence>
<organism evidence="1 2">
    <name type="scientific">Frieseomelitta varia</name>
    <dbReference type="NCBI Taxonomy" id="561572"/>
    <lineage>
        <taxon>Eukaryota</taxon>
        <taxon>Metazoa</taxon>
        <taxon>Ecdysozoa</taxon>
        <taxon>Arthropoda</taxon>
        <taxon>Hexapoda</taxon>
        <taxon>Insecta</taxon>
        <taxon>Pterygota</taxon>
        <taxon>Neoptera</taxon>
        <taxon>Endopterygota</taxon>
        <taxon>Hymenoptera</taxon>
        <taxon>Apocrita</taxon>
        <taxon>Aculeata</taxon>
        <taxon>Apoidea</taxon>
        <taxon>Anthophila</taxon>
        <taxon>Apidae</taxon>
        <taxon>Frieseomelitta</taxon>
    </lineage>
</organism>
<accession>A0A833RW73</accession>
<gene>
    <name evidence="1" type="ORF">E2986_12769</name>
</gene>
<comment type="caution">
    <text evidence="1">The sequence shown here is derived from an EMBL/GenBank/DDBJ whole genome shotgun (WGS) entry which is preliminary data.</text>
</comment>
<reference evidence="1" key="1">
    <citation type="submission" date="2019-11" db="EMBL/GenBank/DDBJ databases">
        <title>The nuclear and mitochondrial genomes of Frieseomelitta varia - a highly eusocial stingless bee (Meliponini) with a permanently sterile worker caste.</title>
        <authorList>
            <person name="Freitas F.C.P."/>
            <person name="Lourenco A.P."/>
            <person name="Nunes F.M.F."/>
            <person name="Paschoal A.R."/>
            <person name="Abreu F.C.P."/>
            <person name="Barbin F.O."/>
            <person name="Bataglia L."/>
            <person name="Cardoso-Junior C.A.M."/>
            <person name="Cervoni M.S."/>
            <person name="Silva S.R."/>
            <person name="Dalarmi F."/>
            <person name="Del Lama M.A."/>
            <person name="Depintor T.S."/>
            <person name="Ferreira K.M."/>
            <person name="Goria P.S."/>
            <person name="Jaskot M.C."/>
            <person name="Lago D.C."/>
            <person name="Luna-Lucena D."/>
            <person name="Moda L.M."/>
            <person name="Nascimento L."/>
            <person name="Pedrino M."/>
            <person name="Rabico F.O."/>
            <person name="Sanches F.C."/>
            <person name="Santos D.E."/>
            <person name="Santos C.G."/>
            <person name="Vieira J."/>
            <person name="Lopes T.F."/>
            <person name="Barchuk A.R."/>
            <person name="Hartfelder K."/>
            <person name="Simoes Z.L.P."/>
            <person name="Bitondi M.M.G."/>
            <person name="Pinheiro D.G."/>
        </authorList>
    </citation>
    <scope>NUCLEOTIDE SEQUENCE</scope>
    <source>
        <strain evidence="1">USP_RPSP 00005682</strain>
        <tissue evidence="1">Whole individual</tissue>
    </source>
</reference>
<evidence type="ECO:0000313" key="2">
    <source>
        <dbReference type="Proteomes" id="UP000655588"/>
    </source>
</evidence>
<protein>
    <submittedName>
        <fullName evidence="1">Uncharacterized protein</fullName>
    </submittedName>
</protein>
<dbReference type="AlphaFoldDB" id="A0A833RW73"/>
<keyword evidence="2" id="KW-1185">Reference proteome</keyword>
<name>A0A833RW73_9HYME</name>
<sequence>MKVNLPEVRVQVSCNTYSESSTRKYSVFFVDTVDS</sequence>
<proteinExistence type="predicted"/>